<evidence type="ECO:0000313" key="1">
    <source>
        <dbReference type="EMBL" id="CAG8746601.1"/>
    </source>
</evidence>
<comment type="caution">
    <text evidence="1">The sequence shown here is derived from an EMBL/GenBank/DDBJ whole genome shotgun (WGS) entry which is preliminary data.</text>
</comment>
<name>A0A9N9NNG9_9GLOM</name>
<dbReference type="OrthoDB" id="2421742at2759"/>
<reference evidence="1" key="1">
    <citation type="submission" date="2021-06" db="EMBL/GenBank/DDBJ databases">
        <authorList>
            <person name="Kallberg Y."/>
            <person name="Tangrot J."/>
            <person name="Rosling A."/>
        </authorList>
    </citation>
    <scope>NUCLEOTIDE SEQUENCE</scope>
    <source>
        <strain evidence="1">IN212</strain>
    </source>
</reference>
<feature type="non-terminal residue" evidence="1">
    <location>
        <position position="46"/>
    </location>
</feature>
<protein>
    <submittedName>
        <fullName evidence="1">7411_t:CDS:1</fullName>
    </submittedName>
</protein>
<sequence length="46" mass="5480">METEDYIGELANDFELIDLTNKEHAWVETEDIDNIYSEETTVKNDW</sequence>
<gene>
    <name evidence="1" type="ORF">RFULGI_LOCUS13279</name>
</gene>
<dbReference type="EMBL" id="CAJVPZ010034395">
    <property type="protein sequence ID" value="CAG8746601.1"/>
    <property type="molecule type" value="Genomic_DNA"/>
</dbReference>
<dbReference type="AlphaFoldDB" id="A0A9N9NNG9"/>
<accession>A0A9N9NNG9</accession>
<evidence type="ECO:0000313" key="2">
    <source>
        <dbReference type="Proteomes" id="UP000789396"/>
    </source>
</evidence>
<organism evidence="1 2">
    <name type="scientific">Racocetra fulgida</name>
    <dbReference type="NCBI Taxonomy" id="60492"/>
    <lineage>
        <taxon>Eukaryota</taxon>
        <taxon>Fungi</taxon>
        <taxon>Fungi incertae sedis</taxon>
        <taxon>Mucoromycota</taxon>
        <taxon>Glomeromycotina</taxon>
        <taxon>Glomeromycetes</taxon>
        <taxon>Diversisporales</taxon>
        <taxon>Gigasporaceae</taxon>
        <taxon>Racocetra</taxon>
    </lineage>
</organism>
<proteinExistence type="predicted"/>
<keyword evidence="2" id="KW-1185">Reference proteome</keyword>
<dbReference type="Proteomes" id="UP000789396">
    <property type="component" value="Unassembled WGS sequence"/>
</dbReference>